<organism evidence="3 4">
    <name type="scientific">Enemella evansiae</name>
    <dbReference type="NCBI Taxonomy" id="2016499"/>
    <lineage>
        <taxon>Bacteria</taxon>
        <taxon>Bacillati</taxon>
        <taxon>Actinomycetota</taxon>
        <taxon>Actinomycetes</taxon>
        <taxon>Propionibacteriales</taxon>
        <taxon>Propionibacteriaceae</taxon>
        <taxon>Enemella</taxon>
    </lineage>
</organism>
<dbReference type="RefSeq" id="WP_094361137.1">
    <property type="nucleotide sequence ID" value="NZ_NMVK01000037.1"/>
</dbReference>
<comment type="caution">
    <text evidence="3">The sequence shown here is derived from an EMBL/GenBank/DDBJ whole genome shotgun (WGS) entry which is preliminary data.</text>
</comment>
<keyword evidence="2" id="KW-0472">Membrane</keyword>
<feature type="transmembrane region" description="Helical" evidence="2">
    <location>
        <begin position="115"/>
        <end position="134"/>
    </location>
</feature>
<dbReference type="OrthoDB" id="3734063at2"/>
<accession>A0A255GJM5</accession>
<feature type="compositionally biased region" description="Basic and acidic residues" evidence="1">
    <location>
        <begin position="60"/>
        <end position="76"/>
    </location>
</feature>
<keyword evidence="4" id="KW-1185">Reference proteome</keyword>
<sequence>MPERRPEDYDRDFAELVSGLELGGGPDSSPSPSEPPDLSGRRTPPRAPEPDPGWFNLGDSLERAEPDEPDPSEWKPEAQPMPRPKTPALVSLGLLGYCVVILVLVIAGIRLPMWVAWTAVAAFVGAMLIGWRALPRDRDPGDGDGAVV</sequence>
<evidence type="ECO:0000313" key="3">
    <source>
        <dbReference type="EMBL" id="OYO14746.1"/>
    </source>
</evidence>
<keyword evidence="2" id="KW-0812">Transmembrane</keyword>
<dbReference type="Proteomes" id="UP000215896">
    <property type="component" value="Unassembled WGS sequence"/>
</dbReference>
<evidence type="ECO:0000256" key="2">
    <source>
        <dbReference type="SAM" id="Phobius"/>
    </source>
</evidence>
<dbReference type="AlphaFoldDB" id="A0A255GJM5"/>
<gene>
    <name evidence="3" type="ORF">CGZ94_09315</name>
</gene>
<reference evidence="3 4" key="1">
    <citation type="submission" date="2017-07" db="EMBL/GenBank/DDBJ databases">
        <title>Draft whole genome sequences of clinical Proprionibacteriaceae strains.</title>
        <authorList>
            <person name="Bernier A.-M."/>
            <person name="Bernard K."/>
            <person name="Domingo M.-C."/>
        </authorList>
    </citation>
    <scope>NUCLEOTIDE SEQUENCE [LARGE SCALE GENOMIC DNA]</scope>
    <source>
        <strain evidence="3 4">NML 030167</strain>
    </source>
</reference>
<dbReference type="EMBL" id="NMVO01000012">
    <property type="protein sequence ID" value="OYO14746.1"/>
    <property type="molecule type" value="Genomic_DNA"/>
</dbReference>
<name>A0A255GJM5_9ACTN</name>
<evidence type="ECO:0000256" key="1">
    <source>
        <dbReference type="SAM" id="MobiDB-lite"/>
    </source>
</evidence>
<proteinExistence type="predicted"/>
<feature type="transmembrane region" description="Helical" evidence="2">
    <location>
        <begin position="88"/>
        <end position="109"/>
    </location>
</feature>
<protein>
    <submittedName>
        <fullName evidence="3">Uncharacterized protein</fullName>
    </submittedName>
</protein>
<evidence type="ECO:0000313" key="4">
    <source>
        <dbReference type="Proteomes" id="UP000215896"/>
    </source>
</evidence>
<accession>A0A4R6M0H4</accession>
<feature type="region of interest" description="Disordered" evidence="1">
    <location>
        <begin position="17"/>
        <end position="83"/>
    </location>
</feature>
<keyword evidence="2" id="KW-1133">Transmembrane helix</keyword>